<evidence type="ECO:0000256" key="7">
    <source>
        <dbReference type="ARBA" id="ARBA00023128"/>
    </source>
</evidence>
<reference evidence="12" key="1">
    <citation type="submission" date="2022-11" db="UniProtKB">
        <authorList>
            <consortium name="WormBaseParasite"/>
        </authorList>
    </citation>
    <scope>IDENTIFICATION</scope>
</reference>
<dbReference type="GO" id="GO:0015986">
    <property type="term" value="P:proton motive force-driven ATP synthesis"/>
    <property type="evidence" value="ECO:0007669"/>
    <property type="project" value="InterPro"/>
</dbReference>
<feature type="transmembrane region" description="Helical" evidence="10">
    <location>
        <begin position="256"/>
        <end position="279"/>
    </location>
</feature>
<keyword evidence="10" id="KW-0812">Transmembrane</keyword>
<comment type="similarity">
    <text evidence="2">Belongs to the ATPase g subunit family.</text>
</comment>
<dbReference type="GO" id="GO:0031966">
    <property type="term" value="C:mitochondrial membrane"/>
    <property type="evidence" value="ECO:0007669"/>
    <property type="project" value="UniProtKB-SubCell"/>
</dbReference>
<keyword evidence="4" id="KW-0138">CF(0)</keyword>
<evidence type="ECO:0000313" key="11">
    <source>
        <dbReference type="Proteomes" id="UP000887574"/>
    </source>
</evidence>
<protein>
    <submittedName>
        <fullName evidence="12">Odorant receptor</fullName>
    </submittedName>
</protein>
<feature type="transmembrane region" description="Helical" evidence="10">
    <location>
        <begin position="139"/>
        <end position="159"/>
    </location>
</feature>
<dbReference type="GO" id="GO:0045259">
    <property type="term" value="C:proton-transporting ATP synthase complex"/>
    <property type="evidence" value="ECO:0007669"/>
    <property type="project" value="UniProtKB-KW"/>
</dbReference>
<keyword evidence="6" id="KW-0406">Ion transport</keyword>
<sequence>MRNRGDSPQADKSWVQQALSRAKAASSRGMDPLKYCSSLMNTLFCYLSRRPPPPSENPGSNSNGYAQAELPGKDGCPFGPLYRYHSAQMPRRMELLKNVCKRELAPPMKADWPAIKKDFAQLVRALENKEYKNLSVKEALVYVAVAVEVACMFFIGEMIGRRNVNGYIVDASYVGKPQKKAAAAIEKPTAKVDSDHLLYQINVPYNTFHHTGVDCFLLHEYPEVCRTLCIIELFFLGLLSFCVLRLCLEPKSTSEFVLGVVLAVLLNISCVFCVILLVGLVEKNQQMLQAYISYTPKEVFNHLSFTVCLERPSLCLFPFVPGMRTSLFFNTFGLTEIYMFWASTWQVLFDIDILGTVLVVLDISFFPVCLVYLHCVRNLIRKARKEMNPNRQGKILV</sequence>
<evidence type="ECO:0000256" key="6">
    <source>
        <dbReference type="ARBA" id="ARBA00023065"/>
    </source>
</evidence>
<dbReference type="AlphaFoldDB" id="A0A915ENI7"/>
<dbReference type="Proteomes" id="UP000887574">
    <property type="component" value="Unplaced"/>
</dbReference>
<keyword evidence="9" id="KW-0066">ATP synthesis</keyword>
<keyword evidence="11" id="KW-1185">Reference proteome</keyword>
<feature type="transmembrane region" description="Helical" evidence="10">
    <location>
        <begin position="327"/>
        <end position="347"/>
    </location>
</feature>
<evidence type="ECO:0000256" key="2">
    <source>
        <dbReference type="ARBA" id="ARBA00005699"/>
    </source>
</evidence>
<proteinExistence type="inferred from homology"/>
<dbReference type="InterPro" id="IPR006808">
    <property type="entry name" value="ATP_synth_F0_gsu_mt"/>
</dbReference>
<evidence type="ECO:0000256" key="10">
    <source>
        <dbReference type="SAM" id="Phobius"/>
    </source>
</evidence>
<keyword evidence="5" id="KW-0375">Hydrogen ion transport</keyword>
<evidence type="ECO:0000256" key="8">
    <source>
        <dbReference type="ARBA" id="ARBA00023136"/>
    </source>
</evidence>
<accession>A0A915ENI7</accession>
<feature type="transmembrane region" description="Helical" evidence="10">
    <location>
        <begin position="353"/>
        <end position="375"/>
    </location>
</feature>
<dbReference type="WBParaSite" id="jg8131">
    <property type="protein sequence ID" value="jg8131"/>
    <property type="gene ID" value="jg8131"/>
</dbReference>
<dbReference type="GO" id="GO:0015078">
    <property type="term" value="F:proton transmembrane transporter activity"/>
    <property type="evidence" value="ECO:0007669"/>
    <property type="project" value="InterPro"/>
</dbReference>
<comment type="subcellular location">
    <subcellularLocation>
        <location evidence="1">Mitochondrion membrane</location>
    </subcellularLocation>
</comment>
<dbReference type="Pfam" id="PF04718">
    <property type="entry name" value="ATP-synt_G"/>
    <property type="match status" value="1"/>
</dbReference>
<organism evidence="11 12">
    <name type="scientific">Ditylenchus dipsaci</name>
    <dbReference type="NCBI Taxonomy" id="166011"/>
    <lineage>
        <taxon>Eukaryota</taxon>
        <taxon>Metazoa</taxon>
        <taxon>Ecdysozoa</taxon>
        <taxon>Nematoda</taxon>
        <taxon>Chromadorea</taxon>
        <taxon>Rhabditida</taxon>
        <taxon>Tylenchina</taxon>
        <taxon>Tylenchomorpha</taxon>
        <taxon>Sphaerularioidea</taxon>
        <taxon>Anguinidae</taxon>
        <taxon>Anguininae</taxon>
        <taxon>Ditylenchus</taxon>
    </lineage>
</organism>
<evidence type="ECO:0000256" key="3">
    <source>
        <dbReference type="ARBA" id="ARBA00022448"/>
    </source>
</evidence>
<evidence type="ECO:0000256" key="9">
    <source>
        <dbReference type="ARBA" id="ARBA00023310"/>
    </source>
</evidence>
<evidence type="ECO:0000313" key="12">
    <source>
        <dbReference type="WBParaSite" id="jg8131"/>
    </source>
</evidence>
<dbReference type="PANTHER" id="PTHR12386">
    <property type="entry name" value="ATP SYNTHASE SUBUNIT"/>
    <property type="match status" value="1"/>
</dbReference>
<keyword evidence="7" id="KW-0496">Mitochondrion</keyword>
<evidence type="ECO:0000256" key="1">
    <source>
        <dbReference type="ARBA" id="ARBA00004325"/>
    </source>
</evidence>
<keyword evidence="3" id="KW-0813">Transport</keyword>
<keyword evidence="10" id="KW-1133">Transmembrane helix</keyword>
<evidence type="ECO:0000256" key="4">
    <source>
        <dbReference type="ARBA" id="ARBA00022547"/>
    </source>
</evidence>
<evidence type="ECO:0000256" key="5">
    <source>
        <dbReference type="ARBA" id="ARBA00022781"/>
    </source>
</evidence>
<keyword evidence="8 10" id="KW-0472">Membrane</keyword>
<name>A0A915ENI7_9BILA</name>